<protein>
    <submittedName>
        <fullName evidence="1">Uncharacterized protein</fullName>
    </submittedName>
</protein>
<dbReference type="EMBL" id="REGN01013771">
    <property type="protein sequence ID" value="RMZ93482.1"/>
    <property type="molecule type" value="Genomic_DNA"/>
</dbReference>
<dbReference type="Proteomes" id="UP000276133">
    <property type="component" value="Unassembled WGS sequence"/>
</dbReference>
<evidence type="ECO:0000313" key="1">
    <source>
        <dbReference type="EMBL" id="RMZ93482.1"/>
    </source>
</evidence>
<gene>
    <name evidence="1" type="ORF">BpHYR1_053376</name>
</gene>
<proteinExistence type="predicted"/>
<sequence>MCKIFINESNHLFPQRKSQLDQIQENRFKKVKSESLGQIFGNQPFDDRTFFYLSIYDTTRDESSIMISKSQLFLLDTFV</sequence>
<reference evidence="1 2" key="1">
    <citation type="journal article" date="2018" name="Sci. Rep.">
        <title>Genomic signatures of local adaptation to the degree of environmental predictability in rotifers.</title>
        <authorList>
            <person name="Franch-Gras L."/>
            <person name="Hahn C."/>
            <person name="Garcia-Roger E.M."/>
            <person name="Carmona M.J."/>
            <person name="Serra M."/>
            <person name="Gomez A."/>
        </authorList>
    </citation>
    <scope>NUCLEOTIDE SEQUENCE [LARGE SCALE GENOMIC DNA]</scope>
    <source>
        <strain evidence="1">HYR1</strain>
    </source>
</reference>
<evidence type="ECO:0000313" key="2">
    <source>
        <dbReference type="Proteomes" id="UP000276133"/>
    </source>
</evidence>
<keyword evidence="2" id="KW-1185">Reference proteome</keyword>
<name>A0A3M7P348_BRAPC</name>
<dbReference type="AlphaFoldDB" id="A0A3M7P348"/>
<accession>A0A3M7P348</accession>
<organism evidence="1 2">
    <name type="scientific">Brachionus plicatilis</name>
    <name type="common">Marine rotifer</name>
    <name type="synonym">Brachionus muelleri</name>
    <dbReference type="NCBI Taxonomy" id="10195"/>
    <lineage>
        <taxon>Eukaryota</taxon>
        <taxon>Metazoa</taxon>
        <taxon>Spiralia</taxon>
        <taxon>Gnathifera</taxon>
        <taxon>Rotifera</taxon>
        <taxon>Eurotatoria</taxon>
        <taxon>Monogononta</taxon>
        <taxon>Pseudotrocha</taxon>
        <taxon>Ploima</taxon>
        <taxon>Brachionidae</taxon>
        <taxon>Brachionus</taxon>
    </lineage>
</organism>
<comment type="caution">
    <text evidence="1">The sequence shown here is derived from an EMBL/GenBank/DDBJ whole genome shotgun (WGS) entry which is preliminary data.</text>
</comment>